<evidence type="ECO:0000313" key="12">
    <source>
        <dbReference type="Proteomes" id="UP000838878"/>
    </source>
</evidence>
<dbReference type="GO" id="GO:0008270">
    <property type="term" value="F:zinc ion binding"/>
    <property type="evidence" value="ECO:0007669"/>
    <property type="project" value="UniProtKB-KW"/>
</dbReference>
<feature type="non-terminal residue" evidence="11">
    <location>
        <position position="511"/>
    </location>
</feature>
<evidence type="ECO:0000256" key="6">
    <source>
        <dbReference type="ARBA" id="ARBA00023015"/>
    </source>
</evidence>
<keyword evidence="12" id="KW-1185">Reference proteome</keyword>
<keyword evidence="8" id="KW-0804">Transcription</keyword>
<organism evidence="11 12">
    <name type="scientific">Brenthis ino</name>
    <name type="common">lesser marbled fritillary</name>
    <dbReference type="NCBI Taxonomy" id="405034"/>
    <lineage>
        <taxon>Eukaryota</taxon>
        <taxon>Metazoa</taxon>
        <taxon>Ecdysozoa</taxon>
        <taxon>Arthropoda</taxon>
        <taxon>Hexapoda</taxon>
        <taxon>Insecta</taxon>
        <taxon>Pterygota</taxon>
        <taxon>Neoptera</taxon>
        <taxon>Endopterygota</taxon>
        <taxon>Lepidoptera</taxon>
        <taxon>Glossata</taxon>
        <taxon>Ditrysia</taxon>
        <taxon>Papilionoidea</taxon>
        <taxon>Nymphalidae</taxon>
        <taxon>Heliconiinae</taxon>
        <taxon>Argynnini</taxon>
        <taxon>Brenthis</taxon>
    </lineage>
</organism>
<dbReference type="SMART" id="SM00355">
    <property type="entry name" value="ZnF_C2H2"/>
    <property type="match status" value="7"/>
</dbReference>
<keyword evidence="6" id="KW-0805">Transcription regulation</keyword>
<proteinExistence type="predicted"/>
<keyword evidence="4" id="KW-0863">Zinc-finger</keyword>
<feature type="domain" description="C2H2-type" evidence="10">
    <location>
        <begin position="196"/>
        <end position="216"/>
    </location>
</feature>
<dbReference type="SUPFAM" id="SSF57667">
    <property type="entry name" value="beta-beta-alpha zinc fingers"/>
    <property type="match status" value="4"/>
</dbReference>
<accession>A0A8J9YEV8</accession>
<evidence type="ECO:0000256" key="4">
    <source>
        <dbReference type="ARBA" id="ARBA00022771"/>
    </source>
</evidence>
<evidence type="ECO:0000256" key="3">
    <source>
        <dbReference type="ARBA" id="ARBA00022737"/>
    </source>
</evidence>
<dbReference type="GO" id="GO:0000981">
    <property type="term" value="F:DNA-binding transcription factor activity, RNA polymerase II-specific"/>
    <property type="evidence" value="ECO:0007669"/>
    <property type="project" value="TreeGrafter"/>
</dbReference>
<evidence type="ECO:0000259" key="10">
    <source>
        <dbReference type="PROSITE" id="PS00028"/>
    </source>
</evidence>
<sequence length="511" mass="59302">MNSQVCVICYNKKTVNQTDNRLVTESCGHVKCMNCLLQEKSGCLACLRNGTESDLSPIEREYEPIKTFEMPTQTDEVLIENQIELEDLSNKRKSDNSHIKVEIVDGKKSYYCTICKKKFQAKSQVCYHSYCNGQKKPYLCQPCKQSFASLSHYKYHMRIHSQEKPFVCDACGVAFYQMSKLKRHKLKHTKEKNFPCNICNKAFNNLSSLRKHTLMHTEERPYTCPICNRRFRDGSNYKKHVDKHKKLCNLCGERLPEGEGLQHKCGSGGGPKTHACPRCRKTFHSRKDMRRHAAIHSDSKPYRCKVCPEERRFRRKDNLERHIRNAHPDCNPSTALECDIDALESLTHHTLSEPDQSYEQTEKIRLEILNPLPPLPQDVIQKHIDLTVTNPKEVTSVTNSVVDKKSIMEANNARESVIVEKKVMDSEKKTPSPENEYVHKIRKAIIPLPPIDQEKFRSVQRGILPESDSSAPIKNMEIYKKILYEKIEKDTTEVIQNPKMHWRRKMEQDIN</sequence>
<dbReference type="PANTHER" id="PTHR24394">
    <property type="entry name" value="ZINC FINGER PROTEIN"/>
    <property type="match status" value="1"/>
</dbReference>
<evidence type="ECO:0000256" key="2">
    <source>
        <dbReference type="ARBA" id="ARBA00022723"/>
    </source>
</evidence>
<reference evidence="11" key="1">
    <citation type="submission" date="2021-12" db="EMBL/GenBank/DDBJ databases">
        <authorList>
            <person name="Martin H S."/>
        </authorList>
    </citation>
    <scope>NUCLEOTIDE SEQUENCE</scope>
</reference>
<keyword evidence="5" id="KW-0862">Zinc</keyword>
<evidence type="ECO:0000256" key="9">
    <source>
        <dbReference type="ARBA" id="ARBA00023242"/>
    </source>
</evidence>
<feature type="domain" description="C2H2-type" evidence="10">
    <location>
        <begin position="140"/>
        <end position="160"/>
    </location>
</feature>
<dbReference type="FunFam" id="3.30.160.60:FF:000425">
    <property type="entry name" value="PLAG1 like zinc finger 1"/>
    <property type="match status" value="1"/>
</dbReference>
<keyword evidence="2" id="KW-0479">Metal-binding</keyword>
<dbReference type="PANTHER" id="PTHR24394:SF29">
    <property type="entry name" value="MYONEURIN"/>
    <property type="match status" value="1"/>
</dbReference>
<evidence type="ECO:0000256" key="8">
    <source>
        <dbReference type="ARBA" id="ARBA00023163"/>
    </source>
</evidence>
<evidence type="ECO:0000313" key="11">
    <source>
        <dbReference type="EMBL" id="CAH0723990.1"/>
    </source>
</evidence>
<keyword evidence="3" id="KW-0677">Repeat</keyword>
<dbReference type="GO" id="GO:0005634">
    <property type="term" value="C:nucleus"/>
    <property type="evidence" value="ECO:0007669"/>
    <property type="project" value="UniProtKB-SubCell"/>
</dbReference>
<dbReference type="FunFam" id="3.30.160.60:FF:001228">
    <property type="entry name" value="Zinc finger protein 236"/>
    <property type="match status" value="1"/>
</dbReference>
<feature type="domain" description="C2H2-type" evidence="10">
    <location>
        <begin position="224"/>
        <end position="244"/>
    </location>
</feature>
<dbReference type="GO" id="GO:0003677">
    <property type="term" value="F:DNA binding"/>
    <property type="evidence" value="ECO:0007669"/>
    <property type="project" value="UniProtKB-KW"/>
</dbReference>
<evidence type="ECO:0000256" key="5">
    <source>
        <dbReference type="ARBA" id="ARBA00022833"/>
    </source>
</evidence>
<dbReference type="OrthoDB" id="6077919at2759"/>
<evidence type="ECO:0000256" key="1">
    <source>
        <dbReference type="ARBA" id="ARBA00004123"/>
    </source>
</evidence>
<keyword evidence="9" id="KW-0539">Nucleus</keyword>
<gene>
    <name evidence="11" type="ORF">BINO364_LOCUS9755</name>
</gene>
<dbReference type="EMBL" id="OV170224">
    <property type="protein sequence ID" value="CAH0723990.1"/>
    <property type="molecule type" value="Genomic_DNA"/>
</dbReference>
<dbReference type="Gene3D" id="3.30.160.60">
    <property type="entry name" value="Classic Zinc Finger"/>
    <property type="match status" value="6"/>
</dbReference>
<name>A0A8J9YEV8_9NEOP</name>
<dbReference type="FunFam" id="3.30.160.60:FF:000100">
    <property type="entry name" value="Zinc finger 45-like"/>
    <property type="match status" value="2"/>
</dbReference>
<dbReference type="SUPFAM" id="SSF57850">
    <property type="entry name" value="RING/U-box"/>
    <property type="match status" value="1"/>
</dbReference>
<feature type="domain" description="C2H2-type" evidence="10">
    <location>
        <begin position="276"/>
        <end position="296"/>
    </location>
</feature>
<dbReference type="InterPro" id="IPR036236">
    <property type="entry name" value="Znf_C2H2_sf"/>
</dbReference>
<dbReference type="AlphaFoldDB" id="A0A8J9YEV8"/>
<keyword evidence="7" id="KW-0238">DNA-binding</keyword>
<dbReference type="InterPro" id="IPR013087">
    <property type="entry name" value="Znf_C2H2_type"/>
</dbReference>
<protein>
    <recommendedName>
        <fullName evidence="10">C2H2-type domain-containing protein</fullName>
    </recommendedName>
</protein>
<feature type="domain" description="C2H2-type" evidence="10">
    <location>
        <begin position="168"/>
        <end position="188"/>
    </location>
</feature>
<dbReference type="Pfam" id="PF00096">
    <property type="entry name" value="zf-C2H2"/>
    <property type="match status" value="3"/>
</dbReference>
<dbReference type="PROSITE" id="PS00028">
    <property type="entry name" value="ZINC_FINGER_C2H2_1"/>
    <property type="match status" value="5"/>
</dbReference>
<dbReference type="Proteomes" id="UP000838878">
    <property type="component" value="Chromosome 4"/>
</dbReference>
<comment type="subcellular location">
    <subcellularLocation>
        <location evidence="1">Nucleus</location>
    </subcellularLocation>
</comment>
<evidence type="ECO:0000256" key="7">
    <source>
        <dbReference type="ARBA" id="ARBA00023125"/>
    </source>
</evidence>